<gene>
    <name evidence="1" type="ORF">AVEN_266826_1</name>
</gene>
<name>A0A4Y2JAH5_ARAVE</name>
<protein>
    <submittedName>
        <fullName evidence="1">Uncharacterized protein</fullName>
    </submittedName>
</protein>
<comment type="caution">
    <text evidence="1">The sequence shown here is derived from an EMBL/GenBank/DDBJ whole genome shotgun (WGS) entry which is preliminary data.</text>
</comment>
<proteinExistence type="predicted"/>
<sequence>MGTPFCLHTSNISHEVHVPNCCAAQCGSRMMGLPQFTPMTSTKTLHLEIIGYVMVVQFSGPDRLPDLSCLDSWDQMKTWCTRPPLIQLKTSLTSQ</sequence>
<dbReference type="EMBL" id="BGPR01003349">
    <property type="protein sequence ID" value="GBM86944.1"/>
    <property type="molecule type" value="Genomic_DNA"/>
</dbReference>
<organism evidence="1 2">
    <name type="scientific">Araneus ventricosus</name>
    <name type="common">Orbweaver spider</name>
    <name type="synonym">Epeira ventricosa</name>
    <dbReference type="NCBI Taxonomy" id="182803"/>
    <lineage>
        <taxon>Eukaryota</taxon>
        <taxon>Metazoa</taxon>
        <taxon>Ecdysozoa</taxon>
        <taxon>Arthropoda</taxon>
        <taxon>Chelicerata</taxon>
        <taxon>Arachnida</taxon>
        <taxon>Araneae</taxon>
        <taxon>Araneomorphae</taxon>
        <taxon>Entelegynae</taxon>
        <taxon>Araneoidea</taxon>
        <taxon>Araneidae</taxon>
        <taxon>Araneus</taxon>
    </lineage>
</organism>
<reference evidence="1 2" key="1">
    <citation type="journal article" date="2019" name="Sci. Rep.">
        <title>Orb-weaving spider Araneus ventricosus genome elucidates the spidroin gene catalogue.</title>
        <authorList>
            <person name="Kono N."/>
            <person name="Nakamura H."/>
            <person name="Ohtoshi R."/>
            <person name="Moran D.A.P."/>
            <person name="Shinohara A."/>
            <person name="Yoshida Y."/>
            <person name="Fujiwara M."/>
            <person name="Mori M."/>
            <person name="Tomita M."/>
            <person name="Arakawa K."/>
        </authorList>
    </citation>
    <scope>NUCLEOTIDE SEQUENCE [LARGE SCALE GENOMIC DNA]</scope>
</reference>
<evidence type="ECO:0000313" key="2">
    <source>
        <dbReference type="Proteomes" id="UP000499080"/>
    </source>
</evidence>
<dbReference type="AlphaFoldDB" id="A0A4Y2JAH5"/>
<evidence type="ECO:0000313" key="1">
    <source>
        <dbReference type="EMBL" id="GBM86944.1"/>
    </source>
</evidence>
<dbReference type="Proteomes" id="UP000499080">
    <property type="component" value="Unassembled WGS sequence"/>
</dbReference>
<accession>A0A4Y2JAH5</accession>
<keyword evidence="2" id="KW-1185">Reference proteome</keyword>